<name>A0ABR3EQ47_9AGAR</name>
<accession>A0ABR3EQ47</accession>
<evidence type="ECO:0000313" key="3">
    <source>
        <dbReference type="Proteomes" id="UP001465976"/>
    </source>
</evidence>
<evidence type="ECO:0000313" key="2">
    <source>
        <dbReference type="EMBL" id="KAL0564937.1"/>
    </source>
</evidence>
<dbReference type="SUPFAM" id="SSF52047">
    <property type="entry name" value="RNI-like"/>
    <property type="match status" value="1"/>
</dbReference>
<reference evidence="2 3" key="1">
    <citation type="submission" date="2024-02" db="EMBL/GenBank/DDBJ databases">
        <title>A draft genome for the cacao thread blight pathogen Marasmius crinis-equi.</title>
        <authorList>
            <person name="Cohen S.P."/>
            <person name="Baruah I.K."/>
            <person name="Amoako-Attah I."/>
            <person name="Bukari Y."/>
            <person name="Meinhardt L.W."/>
            <person name="Bailey B.A."/>
        </authorList>
    </citation>
    <scope>NUCLEOTIDE SEQUENCE [LARGE SCALE GENOMIC DNA]</scope>
    <source>
        <strain evidence="2 3">GH-76</strain>
    </source>
</reference>
<dbReference type="Proteomes" id="UP001465976">
    <property type="component" value="Unassembled WGS sequence"/>
</dbReference>
<evidence type="ECO:0000259" key="1">
    <source>
        <dbReference type="PROSITE" id="PS50181"/>
    </source>
</evidence>
<organism evidence="2 3">
    <name type="scientific">Marasmius crinis-equi</name>
    <dbReference type="NCBI Taxonomy" id="585013"/>
    <lineage>
        <taxon>Eukaryota</taxon>
        <taxon>Fungi</taxon>
        <taxon>Dikarya</taxon>
        <taxon>Basidiomycota</taxon>
        <taxon>Agaricomycotina</taxon>
        <taxon>Agaricomycetes</taxon>
        <taxon>Agaricomycetidae</taxon>
        <taxon>Agaricales</taxon>
        <taxon>Marasmiineae</taxon>
        <taxon>Marasmiaceae</taxon>
        <taxon>Marasmius</taxon>
    </lineage>
</organism>
<sequence>MSIITINSLPPEILSDIFLHLPHEDRTFIVEGTPWSLGWVCSKWREVVLNTPKLWSTLSLDSDVLHLDIDLVNPDAPYHLYSDILGTALKRAGPDTLLRVVMAIFLPEPEEDPDYDIIRDILQSLADLLLDECERWQSALIGIAGEDIRIVPPEGKTFRALENIYITWIPDSPLTPDQVDITDTEMVRDPRVGLIRALARSAPRLRSLGVDALERRSEPLAYILPTEKLIAPIAHLSAANWILVDLRIALQHLSPHLETLTIEHLSLADPYEDSDSELEDDENEWAIAHPPPPPETHIALNLLRRLQFDVVSEVELGLFENLDTPSLEELYFHDSQSHDYHRIGLYDVAAVVGRRNSRNGTFRSVRSLSIAGFYVLDGAGIVRLLQVLPTVTHLNLKGPITSWLIRKFFASEPPLIPGLSHLSLDHTEIFISLNTPFSDIKTLLLYKSLGQGEQHNRPKSLRSLDIDVLATPSNVEGVRDLLQRQQSTVAQPSTTVTAHADEFSDYSHRGCKDAEEKAIYTLEEFFRDMMRRPVESSESFLALVRSSS</sequence>
<dbReference type="PROSITE" id="PS50181">
    <property type="entry name" value="FBOX"/>
    <property type="match status" value="1"/>
</dbReference>
<keyword evidence="3" id="KW-1185">Reference proteome</keyword>
<feature type="domain" description="F-box" evidence="1">
    <location>
        <begin position="3"/>
        <end position="58"/>
    </location>
</feature>
<dbReference type="Gene3D" id="1.20.1280.50">
    <property type="match status" value="1"/>
</dbReference>
<dbReference type="InterPro" id="IPR001810">
    <property type="entry name" value="F-box_dom"/>
</dbReference>
<dbReference type="InterPro" id="IPR036047">
    <property type="entry name" value="F-box-like_dom_sf"/>
</dbReference>
<comment type="caution">
    <text evidence="2">The sequence shown here is derived from an EMBL/GenBank/DDBJ whole genome shotgun (WGS) entry which is preliminary data.</text>
</comment>
<gene>
    <name evidence="2" type="ORF">V5O48_017095</name>
</gene>
<dbReference type="EMBL" id="JBAHYK010002504">
    <property type="protein sequence ID" value="KAL0564937.1"/>
    <property type="molecule type" value="Genomic_DNA"/>
</dbReference>
<proteinExistence type="predicted"/>
<dbReference type="SUPFAM" id="SSF81383">
    <property type="entry name" value="F-box domain"/>
    <property type="match status" value="1"/>
</dbReference>
<protein>
    <recommendedName>
        <fullName evidence="1">F-box domain-containing protein</fullName>
    </recommendedName>
</protein>
<dbReference type="Pfam" id="PF12937">
    <property type="entry name" value="F-box-like"/>
    <property type="match status" value="1"/>
</dbReference>